<dbReference type="InterPro" id="IPR011604">
    <property type="entry name" value="PDDEXK-like_dom_sf"/>
</dbReference>
<dbReference type="Gene3D" id="3.90.320.10">
    <property type="match status" value="1"/>
</dbReference>
<dbReference type="AlphaFoldDB" id="A0A381W6V0"/>
<reference evidence="1" key="1">
    <citation type="submission" date="2018-05" db="EMBL/GenBank/DDBJ databases">
        <authorList>
            <person name="Lanie J.A."/>
            <person name="Ng W.-L."/>
            <person name="Kazmierczak K.M."/>
            <person name="Andrzejewski T.M."/>
            <person name="Davidsen T.M."/>
            <person name="Wayne K.J."/>
            <person name="Tettelin H."/>
            <person name="Glass J.I."/>
            <person name="Rusch D."/>
            <person name="Podicherti R."/>
            <person name="Tsui H.-C.T."/>
            <person name="Winkler M.E."/>
        </authorList>
    </citation>
    <scope>NUCLEOTIDE SEQUENCE</scope>
</reference>
<dbReference type="EMBL" id="UINC01010743">
    <property type="protein sequence ID" value="SVA47687.1"/>
    <property type="molecule type" value="Genomic_DNA"/>
</dbReference>
<sequence length="259" mass="29553">MDNPFARFGVKHLSATSMNQFRADPALGILYLVYNIREEGSPAMHRGTAVDETIGEMLAGEQSLDPDSLRTLATDKYDTFISETDEVYAEDAISRERAVVIGCMDQCCRVMGEWESPLSYQQPIRLSLQDIEIPVVGYIDLCYPEEVRELKTSGKRRRAIVDDHAFQVSTYAMAIRQETGRWPRAIVDYIYPTGMESYQLKNGKRWVREVVETAARIRALLAAASSEAELCRSVRPDFSHWLWNYRPKARAAAQDLFQR</sequence>
<organism evidence="1">
    <name type="scientific">marine metagenome</name>
    <dbReference type="NCBI Taxonomy" id="408172"/>
    <lineage>
        <taxon>unclassified sequences</taxon>
        <taxon>metagenomes</taxon>
        <taxon>ecological metagenomes</taxon>
    </lineage>
</organism>
<accession>A0A381W6V0</accession>
<proteinExistence type="predicted"/>
<evidence type="ECO:0000313" key="1">
    <source>
        <dbReference type="EMBL" id="SVA47687.1"/>
    </source>
</evidence>
<gene>
    <name evidence="1" type="ORF">METZ01_LOCUS100541</name>
</gene>
<evidence type="ECO:0008006" key="2">
    <source>
        <dbReference type="Google" id="ProtNLM"/>
    </source>
</evidence>
<protein>
    <recommendedName>
        <fullName evidence="2">PD-(D/E)XK endonuclease-like domain-containing protein</fullName>
    </recommendedName>
</protein>
<name>A0A381W6V0_9ZZZZ</name>